<dbReference type="EMBL" id="QPJL01000016">
    <property type="protein sequence ID" value="RCW81070.1"/>
    <property type="molecule type" value="Genomic_DNA"/>
</dbReference>
<dbReference type="SUPFAM" id="SSF51735">
    <property type="entry name" value="NAD(P)-binding Rossmann-fold domains"/>
    <property type="match status" value="1"/>
</dbReference>
<dbReference type="InterPro" id="IPR036291">
    <property type="entry name" value="NAD(P)-bd_dom_sf"/>
</dbReference>
<reference evidence="3 4" key="1">
    <citation type="submission" date="2018-07" db="EMBL/GenBank/DDBJ databases">
        <title>Genomic Encyclopedia of Type Strains, Phase III (KMG-III): the genomes of soil and plant-associated and newly described type strains.</title>
        <authorList>
            <person name="Whitman W."/>
        </authorList>
    </citation>
    <scope>NUCLEOTIDE SEQUENCE [LARGE SCALE GENOMIC DNA]</scope>
    <source>
        <strain evidence="3 4">CECT 8525</strain>
    </source>
</reference>
<protein>
    <submittedName>
        <fullName evidence="3">UDP-glucose 4-epimerase</fullName>
    </submittedName>
</protein>
<comment type="caution">
    <text evidence="3">The sequence shown here is derived from an EMBL/GenBank/DDBJ whole genome shotgun (WGS) entry which is preliminary data.</text>
</comment>
<name>A0A368YLH4_9RHOB</name>
<keyword evidence="1" id="KW-0472">Membrane</keyword>
<dbReference type="Proteomes" id="UP000253345">
    <property type="component" value="Unassembled WGS sequence"/>
</dbReference>
<keyword evidence="1" id="KW-0812">Transmembrane</keyword>
<evidence type="ECO:0000256" key="1">
    <source>
        <dbReference type="SAM" id="Phobius"/>
    </source>
</evidence>
<dbReference type="Gene3D" id="3.40.50.720">
    <property type="entry name" value="NAD(P)-binding Rossmann-like Domain"/>
    <property type="match status" value="1"/>
</dbReference>
<keyword evidence="1" id="KW-1133">Transmembrane helix</keyword>
<dbReference type="InterPro" id="IPR001509">
    <property type="entry name" value="Epimerase_deHydtase"/>
</dbReference>
<evidence type="ECO:0000313" key="4">
    <source>
        <dbReference type="Proteomes" id="UP000253345"/>
    </source>
</evidence>
<feature type="transmembrane region" description="Helical" evidence="1">
    <location>
        <begin position="12"/>
        <end position="30"/>
    </location>
</feature>
<proteinExistence type="predicted"/>
<dbReference type="RefSeq" id="WP_114350060.1">
    <property type="nucleotide sequence ID" value="NZ_QPJL01000016.1"/>
</dbReference>
<accession>A0A368YLH4</accession>
<gene>
    <name evidence="3" type="ORF">DFP89_11676</name>
</gene>
<feature type="domain" description="NAD-dependent epimerase/dehydratase" evidence="2">
    <location>
        <begin position="98"/>
        <end position="220"/>
    </location>
</feature>
<sequence>MKLLRVGGQAELIVLLFGLGLIGGAVDRALRLRFQAEARDFPYDWQDASLQQAQRAAIRAALPAKTRVAMVWTGGQSGFGSSDADMGQETATIAELIAMAEDLRHERPVDFHMMSSAGGLFESQTHCSEHSLPLPLRPYGTGKLMQEARLEQAASLDRRHVYRPSSVYGVTRSKRVGLVTALISNAMQGKTTRIFGNPNTLRDYVLSDDIGHYMARRIVDPDPAPRAATFLLASGRSASVFEVIERIRERIERPLLLQFDPHPSNVRDMSFLPSALPPDWQPTSLASGISRIITFLRSGLA</sequence>
<keyword evidence="4" id="KW-1185">Reference proteome</keyword>
<dbReference type="AlphaFoldDB" id="A0A368YLH4"/>
<organism evidence="3 4">
    <name type="scientific">Paracoccus lutimaris</name>
    <dbReference type="NCBI Taxonomy" id="1490030"/>
    <lineage>
        <taxon>Bacteria</taxon>
        <taxon>Pseudomonadati</taxon>
        <taxon>Pseudomonadota</taxon>
        <taxon>Alphaproteobacteria</taxon>
        <taxon>Rhodobacterales</taxon>
        <taxon>Paracoccaceae</taxon>
        <taxon>Paracoccus</taxon>
    </lineage>
</organism>
<dbReference type="Pfam" id="PF01370">
    <property type="entry name" value="Epimerase"/>
    <property type="match status" value="1"/>
</dbReference>
<evidence type="ECO:0000313" key="3">
    <source>
        <dbReference type="EMBL" id="RCW81070.1"/>
    </source>
</evidence>
<dbReference type="OrthoDB" id="7770745at2"/>
<evidence type="ECO:0000259" key="2">
    <source>
        <dbReference type="Pfam" id="PF01370"/>
    </source>
</evidence>